<accession>A0ABS6VX53</accession>
<dbReference type="RefSeq" id="WP_219044443.1">
    <property type="nucleotide sequence ID" value="NZ_JAHWDQ010000004.1"/>
</dbReference>
<dbReference type="InterPro" id="IPR002347">
    <property type="entry name" value="SDR_fam"/>
</dbReference>
<sequence>MLLKNKTVVISGVGPGLGCKLVTLSLVEGANVVLASRTQEKLDVLKSDLVAQGVDGERILCVATDIADRESCRSLADRAYQKFGRIDVLINSAYDPGTFSTIDSANLNDWRKPMDVNFFGTLNLTQEVVPHMRRGGGGSIVMVNTMAARTPMFSNGGYASTKAALSCASSHLAMELGADNIRVNSVYMGWMWGPSVENYMIASAKERSLALEEVIGEVTRNIPLGRIPSDEECGKSVLFFASDYASAVTGATLDVNGGGFIPH</sequence>
<evidence type="ECO:0000313" key="2">
    <source>
        <dbReference type="Proteomes" id="UP001166291"/>
    </source>
</evidence>
<reference evidence="1" key="1">
    <citation type="submission" date="2021-07" db="EMBL/GenBank/DDBJ databases">
        <title>Zhongshania sp. CAU 1632 isolated from seawater.</title>
        <authorList>
            <person name="Kim W."/>
        </authorList>
    </citation>
    <scope>NUCLEOTIDE SEQUENCE</scope>
    <source>
        <strain evidence="1">CAU 1632</strain>
    </source>
</reference>
<evidence type="ECO:0000313" key="1">
    <source>
        <dbReference type="EMBL" id="MBW2942206.1"/>
    </source>
</evidence>
<dbReference type="PANTHER" id="PTHR43975">
    <property type="entry name" value="ZGC:101858"/>
    <property type="match status" value="1"/>
</dbReference>
<comment type="caution">
    <text evidence="1">The sequence shown here is derived from an EMBL/GenBank/DDBJ whole genome shotgun (WGS) entry which is preliminary data.</text>
</comment>
<gene>
    <name evidence="1" type="ORF">KXJ70_15530</name>
</gene>
<dbReference type="EMBL" id="JAHWDQ010000004">
    <property type="protein sequence ID" value="MBW2942206.1"/>
    <property type="molecule type" value="Genomic_DNA"/>
</dbReference>
<dbReference type="Pfam" id="PF13561">
    <property type="entry name" value="adh_short_C2"/>
    <property type="match status" value="1"/>
</dbReference>
<keyword evidence="2" id="KW-1185">Reference proteome</keyword>
<dbReference type="Proteomes" id="UP001166291">
    <property type="component" value="Unassembled WGS sequence"/>
</dbReference>
<name>A0ABS6VX53_9GAMM</name>
<dbReference type="PANTHER" id="PTHR43975:SF2">
    <property type="entry name" value="EG:BACR7A4.14 PROTEIN-RELATED"/>
    <property type="match status" value="1"/>
</dbReference>
<dbReference type="NCBIfam" id="NF005909">
    <property type="entry name" value="PRK07890.1"/>
    <property type="match status" value="1"/>
</dbReference>
<organism evidence="1 2">
    <name type="scientific">Zhongshania aquimaris</name>
    <dbReference type="NCBI Taxonomy" id="2857107"/>
    <lineage>
        <taxon>Bacteria</taxon>
        <taxon>Pseudomonadati</taxon>
        <taxon>Pseudomonadota</taxon>
        <taxon>Gammaproteobacteria</taxon>
        <taxon>Cellvibrionales</taxon>
        <taxon>Spongiibacteraceae</taxon>
        <taxon>Zhongshania</taxon>
    </lineage>
</organism>
<protein>
    <submittedName>
        <fullName evidence="1">SDR family oxidoreductase</fullName>
    </submittedName>
</protein>
<proteinExistence type="predicted"/>